<evidence type="ECO:0000256" key="1">
    <source>
        <dbReference type="SAM" id="MobiDB-lite"/>
    </source>
</evidence>
<feature type="transmembrane region" description="Helical" evidence="2">
    <location>
        <begin position="268"/>
        <end position="289"/>
    </location>
</feature>
<keyword evidence="2" id="KW-0472">Membrane</keyword>
<keyword evidence="2" id="KW-1133">Transmembrane helix</keyword>
<name>A0A2S6IVK3_9ACTN</name>
<proteinExistence type="predicted"/>
<dbReference type="AlphaFoldDB" id="A0A2S6IVK3"/>
<sequence length="498" mass="50632">MGPCDIPGVEFTPLCVGVEAGRAVQQAVSFGSDPLGYIAQNLQLASASLAGTVLPEMRQVTHPDLSVEWFLSAYRVSFALAVFTWVVLLGWNFVLRSRRRVSTGELVDTVAFYTPLFLGAVLLGPVLGTLLLRLTGALTDGIVAWGVVGSVEQTTRHLQEAIAAGGPAEMAGGAIISIVLFACLIVALLLALLTLLVMMVTLYLTGAILPLSLVWLTHPHQRDKGVRLVMVWIGICFSQVLLFLLLGVAFRMIGGLASTFSTAEMRTVANLAVAVIALLMATLAPVGLFRFAPVGPTASPVTGPALPLPRSGTRRYSESAHDSQTAQLSRANETPAAEDSDLDSADASSSAGSGGILAMVGRRGSRPSATTAMESDGTGAQRDADTGSAGSSAATTAAGGARGDEARVDGTRAVEAGGEPARRSGRTLTSAGAALAATGAGAVAGVATAAAGQVAHGVGSASARTAELARSGGDAAAEQMDHGDPAPAGDPDPGGERL</sequence>
<feature type="transmembrane region" description="Helical" evidence="2">
    <location>
        <begin position="228"/>
        <end position="248"/>
    </location>
</feature>
<feature type="region of interest" description="Disordered" evidence="1">
    <location>
        <begin position="465"/>
        <end position="498"/>
    </location>
</feature>
<feature type="region of interest" description="Disordered" evidence="1">
    <location>
        <begin position="300"/>
        <end position="406"/>
    </location>
</feature>
<organism evidence="3 4">
    <name type="scientific">Kineococcus xinjiangensis</name>
    <dbReference type="NCBI Taxonomy" id="512762"/>
    <lineage>
        <taxon>Bacteria</taxon>
        <taxon>Bacillati</taxon>
        <taxon>Actinomycetota</taxon>
        <taxon>Actinomycetes</taxon>
        <taxon>Kineosporiales</taxon>
        <taxon>Kineosporiaceae</taxon>
        <taxon>Kineococcus</taxon>
    </lineage>
</organism>
<feature type="compositionally biased region" description="Polar residues" evidence="1">
    <location>
        <begin position="322"/>
        <end position="332"/>
    </location>
</feature>
<dbReference type="Proteomes" id="UP000239485">
    <property type="component" value="Unassembled WGS sequence"/>
</dbReference>
<evidence type="ECO:0000313" key="3">
    <source>
        <dbReference type="EMBL" id="PPK98183.1"/>
    </source>
</evidence>
<dbReference type="RefSeq" id="WP_158257127.1">
    <property type="nucleotide sequence ID" value="NZ_PTJD01000002.1"/>
</dbReference>
<keyword evidence="2" id="KW-0812">Transmembrane</keyword>
<protein>
    <recommendedName>
        <fullName evidence="5">TrbL/VirB6 plasmid conjugal transfer protein</fullName>
    </recommendedName>
</protein>
<keyword evidence="4" id="KW-1185">Reference proteome</keyword>
<accession>A0A2S6IVK3</accession>
<feature type="transmembrane region" description="Helical" evidence="2">
    <location>
        <begin position="170"/>
        <end position="190"/>
    </location>
</feature>
<evidence type="ECO:0000256" key="2">
    <source>
        <dbReference type="SAM" id="Phobius"/>
    </source>
</evidence>
<gene>
    <name evidence="3" type="ORF">CLV92_102336</name>
</gene>
<feature type="transmembrane region" description="Helical" evidence="2">
    <location>
        <begin position="196"/>
        <end position="216"/>
    </location>
</feature>
<evidence type="ECO:0008006" key="5">
    <source>
        <dbReference type="Google" id="ProtNLM"/>
    </source>
</evidence>
<reference evidence="3 4" key="1">
    <citation type="submission" date="2018-02" db="EMBL/GenBank/DDBJ databases">
        <title>Genomic Encyclopedia of Archaeal and Bacterial Type Strains, Phase II (KMG-II): from individual species to whole genera.</title>
        <authorList>
            <person name="Goeker M."/>
        </authorList>
    </citation>
    <scope>NUCLEOTIDE SEQUENCE [LARGE SCALE GENOMIC DNA]</scope>
    <source>
        <strain evidence="3 4">DSM 22857</strain>
    </source>
</reference>
<feature type="compositionally biased region" description="Low complexity" evidence="1">
    <location>
        <begin position="386"/>
        <end position="399"/>
    </location>
</feature>
<evidence type="ECO:0000313" key="4">
    <source>
        <dbReference type="Proteomes" id="UP000239485"/>
    </source>
</evidence>
<dbReference type="EMBL" id="PTJD01000002">
    <property type="protein sequence ID" value="PPK98183.1"/>
    <property type="molecule type" value="Genomic_DNA"/>
</dbReference>
<comment type="caution">
    <text evidence="3">The sequence shown here is derived from an EMBL/GenBank/DDBJ whole genome shotgun (WGS) entry which is preliminary data.</text>
</comment>
<feature type="transmembrane region" description="Helical" evidence="2">
    <location>
        <begin position="73"/>
        <end position="94"/>
    </location>
</feature>
<dbReference type="OrthoDB" id="5116275at2"/>